<protein>
    <submittedName>
        <fullName evidence="3">Helix-turn-helix domain-containing protein</fullName>
    </submittedName>
</protein>
<dbReference type="RefSeq" id="WP_275118805.1">
    <property type="nucleotide sequence ID" value="NZ_JAOTPO010000008.1"/>
</dbReference>
<dbReference type="PROSITE" id="PS50943">
    <property type="entry name" value="HTH_CROC1"/>
    <property type="match status" value="1"/>
</dbReference>
<name>A0ABT5VFI8_9BACI</name>
<proteinExistence type="predicted"/>
<dbReference type="PANTHER" id="PTHR46797">
    <property type="entry name" value="HTH-TYPE TRANSCRIPTIONAL REGULATOR"/>
    <property type="match status" value="1"/>
</dbReference>
<evidence type="ECO:0000313" key="3">
    <source>
        <dbReference type="EMBL" id="MDE5414189.1"/>
    </source>
</evidence>
<dbReference type="PANTHER" id="PTHR46797:SF1">
    <property type="entry name" value="METHYLPHOSPHONATE SYNTHASE"/>
    <property type="match status" value="1"/>
</dbReference>
<dbReference type="SUPFAM" id="SSF47413">
    <property type="entry name" value="lambda repressor-like DNA-binding domains"/>
    <property type="match status" value="1"/>
</dbReference>
<dbReference type="EMBL" id="JAOTPO010000008">
    <property type="protein sequence ID" value="MDE5414189.1"/>
    <property type="molecule type" value="Genomic_DNA"/>
</dbReference>
<dbReference type="InterPro" id="IPR010982">
    <property type="entry name" value="Lambda_DNA-bd_dom_sf"/>
</dbReference>
<evidence type="ECO:0000259" key="2">
    <source>
        <dbReference type="PROSITE" id="PS50943"/>
    </source>
</evidence>
<dbReference type="InterPro" id="IPR001387">
    <property type="entry name" value="Cro/C1-type_HTH"/>
</dbReference>
<evidence type="ECO:0000256" key="1">
    <source>
        <dbReference type="ARBA" id="ARBA00023125"/>
    </source>
</evidence>
<keyword evidence="1" id="KW-0238">DNA-binding</keyword>
<dbReference type="InterPro" id="IPR050807">
    <property type="entry name" value="TransReg_Diox_bact_type"/>
</dbReference>
<dbReference type="CDD" id="cd00093">
    <property type="entry name" value="HTH_XRE"/>
    <property type="match status" value="1"/>
</dbReference>
<sequence length="83" mass="9336">MGKNNLLFNTFGKVIKLIRETNRMTQQKLAEEAGLSIRYIIDIEGGKRNVTIDVLYNLASALNTSPSAILSEVDIRIKEDLKK</sequence>
<keyword evidence="4" id="KW-1185">Reference proteome</keyword>
<dbReference type="Pfam" id="PF01381">
    <property type="entry name" value="HTH_3"/>
    <property type="match status" value="1"/>
</dbReference>
<dbReference type="SMART" id="SM00530">
    <property type="entry name" value="HTH_XRE"/>
    <property type="match status" value="1"/>
</dbReference>
<dbReference type="Proteomes" id="UP001148125">
    <property type="component" value="Unassembled WGS sequence"/>
</dbReference>
<accession>A0ABT5VFI8</accession>
<evidence type="ECO:0000313" key="4">
    <source>
        <dbReference type="Proteomes" id="UP001148125"/>
    </source>
</evidence>
<dbReference type="Gene3D" id="1.10.260.40">
    <property type="entry name" value="lambda repressor-like DNA-binding domains"/>
    <property type="match status" value="1"/>
</dbReference>
<feature type="domain" description="HTH cro/C1-type" evidence="2">
    <location>
        <begin position="15"/>
        <end position="69"/>
    </location>
</feature>
<reference evidence="3" key="1">
    <citation type="submission" date="2024-05" db="EMBL/GenBank/DDBJ databases">
        <title>Alkalihalobacillus sp. strain MEB203 novel alkaliphilic bacterium from Lonar Lake, India.</title>
        <authorList>
            <person name="Joshi A."/>
            <person name="Thite S."/>
            <person name="Mengade P."/>
        </authorList>
    </citation>
    <scope>NUCLEOTIDE SEQUENCE</scope>
    <source>
        <strain evidence="3">MEB 203</strain>
    </source>
</reference>
<gene>
    <name evidence="3" type="ORF">N7Z68_12470</name>
</gene>
<comment type="caution">
    <text evidence="3">The sequence shown here is derived from an EMBL/GenBank/DDBJ whole genome shotgun (WGS) entry which is preliminary data.</text>
</comment>
<organism evidence="3 4">
    <name type="scientific">Alkalihalobacterium chitinilyticum</name>
    <dbReference type="NCBI Taxonomy" id="2980103"/>
    <lineage>
        <taxon>Bacteria</taxon>
        <taxon>Bacillati</taxon>
        <taxon>Bacillota</taxon>
        <taxon>Bacilli</taxon>
        <taxon>Bacillales</taxon>
        <taxon>Bacillaceae</taxon>
        <taxon>Alkalihalobacterium</taxon>
    </lineage>
</organism>